<dbReference type="EMBL" id="CDMC01000005">
    <property type="protein sequence ID" value="CEL06232.1"/>
    <property type="molecule type" value="Genomic_DNA"/>
</dbReference>
<organism evidence="2 3">
    <name type="scientific">Aspergillus calidoustus</name>
    <dbReference type="NCBI Taxonomy" id="454130"/>
    <lineage>
        <taxon>Eukaryota</taxon>
        <taxon>Fungi</taxon>
        <taxon>Dikarya</taxon>
        <taxon>Ascomycota</taxon>
        <taxon>Pezizomycotina</taxon>
        <taxon>Eurotiomycetes</taxon>
        <taxon>Eurotiomycetidae</taxon>
        <taxon>Eurotiales</taxon>
        <taxon>Aspergillaceae</taxon>
        <taxon>Aspergillus</taxon>
        <taxon>Aspergillus subgen. Nidulantes</taxon>
    </lineage>
</organism>
<name>A0A0U5G7D9_ASPCI</name>
<reference evidence="3" key="1">
    <citation type="journal article" date="2016" name="Genome Announc.">
        <title>Draft genome sequences of fungus Aspergillus calidoustus.</title>
        <authorList>
            <person name="Horn F."/>
            <person name="Linde J."/>
            <person name="Mattern D.J."/>
            <person name="Walther G."/>
            <person name="Guthke R."/>
            <person name="Scherlach K."/>
            <person name="Martin K."/>
            <person name="Brakhage A.A."/>
            <person name="Petzke L."/>
            <person name="Valiante V."/>
        </authorList>
    </citation>
    <scope>NUCLEOTIDE SEQUENCE [LARGE SCALE GENOMIC DNA]</scope>
    <source>
        <strain evidence="3">SF006504</strain>
    </source>
</reference>
<proteinExistence type="predicted"/>
<feature type="compositionally biased region" description="Polar residues" evidence="1">
    <location>
        <begin position="64"/>
        <end position="74"/>
    </location>
</feature>
<evidence type="ECO:0000256" key="1">
    <source>
        <dbReference type="SAM" id="MobiDB-lite"/>
    </source>
</evidence>
<accession>A0A0U5G7D9</accession>
<sequence>MNACGYEGAAEKRWREKEWWWRDSSGGGERVVEERSEKSAPLKEALFAVMGSSGDAREWKGIQEPQSHSPSRRQ</sequence>
<protein>
    <submittedName>
        <fullName evidence="2">Uncharacterized protein</fullName>
    </submittedName>
</protein>
<evidence type="ECO:0000313" key="2">
    <source>
        <dbReference type="EMBL" id="CEL06232.1"/>
    </source>
</evidence>
<keyword evidence="3" id="KW-1185">Reference proteome</keyword>
<gene>
    <name evidence="2" type="ORF">ASPCAL07339</name>
</gene>
<dbReference type="AlphaFoldDB" id="A0A0U5G7D9"/>
<feature type="region of interest" description="Disordered" evidence="1">
    <location>
        <begin position="53"/>
        <end position="74"/>
    </location>
</feature>
<evidence type="ECO:0000313" key="3">
    <source>
        <dbReference type="Proteomes" id="UP000054771"/>
    </source>
</evidence>
<dbReference type="Proteomes" id="UP000054771">
    <property type="component" value="Unassembled WGS sequence"/>
</dbReference>